<organism evidence="1 2">
    <name type="scientific">Mycena indigotica</name>
    <dbReference type="NCBI Taxonomy" id="2126181"/>
    <lineage>
        <taxon>Eukaryota</taxon>
        <taxon>Fungi</taxon>
        <taxon>Dikarya</taxon>
        <taxon>Basidiomycota</taxon>
        <taxon>Agaricomycotina</taxon>
        <taxon>Agaricomycetes</taxon>
        <taxon>Agaricomycetidae</taxon>
        <taxon>Agaricales</taxon>
        <taxon>Marasmiineae</taxon>
        <taxon>Mycenaceae</taxon>
        <taxon>Mycena</taxon>
    </lineage>
</organism>
<keyword evidence="2" id="KW-1185">Reference proteome</keyword>
<dbReference type="Proteomes" id="UP000636479">
    <property type="component" value="Unassembled WGS sequence"/>
</dbReference>
<dbReference type="Gene3D" id="3.80.10.10">
    <property type="entry name" value="Ribonuclease Inhibitor"/>
    <property type="match status" value="1"/>
</dbReference>
<dbReference type="GeneID" id="59347395"/>
<dbReference type="EMBL" id="JACAZF010000007">
    <property type="protein sequence ID" value="KAF7298733.1"/>
    <property type="molecule type" value="Genomic_DNA"/>
</dbReference>
<dbReference type="InterPro" id="IPR032675">
    <property type="entry name" value="LRR_dom_sf"/>
</dbReference>
<accession>A0A8H6SGW0</accession>
<sequence>MSPTPTLSPFATLLGSNQCPTDSEAAEIRSFLVEPISRAQTLATKMLRLDVQHKELMAHITAHRALLSPIRRLPQDVLREIFTEFLSRQKYCGMKTFDGPILLGRICSQWRSLALETPELWSRLHVVEPAPSAMSRSAHSTRTMQLIDGIKLWLDRAGSRPLYLSFQREPSLRSPLADNHSSVLDLLISYAPRCKAICTPFLEDVTIEIRQFVHSNGETPSPWQSLLFLRAASLRKLTLSDCVVKNLQQHVNWTKLTHLTISEHMPDHPVAEKLPNLLTKCSELRVCILKLEHWDIMMPIAISPNIKILLNHLNRLHLSSHFHLLPNLVLPELRYLILRYKEEEPWFDEPENDILLENVDDLLSTLQSSTQLEVIRFASGLPKQGLLTILATLPPSLLTLEIADNQVDPQIDDKVLERLAETRRCPKLQNLTLRKCELVSEEGMVQYLNLQTDGLRTVSLRKLFVRYNVGLEPPWTSSAPERIRPFQDAGIQICLTKSDD</sequence>
<dbReference type="AlphaFoldDB" id="A0A8H6SGW0"/>
<evidence type="ECO:0008006" key="3">
    <source>
        <dbReference type="Google" id="ProtNLM"/>
    </source>
</evidence>
<dbReference type="RefSeq" id="XP_037218121.1">
    <property type="nucleotide sequence ID" value="XM_037364879.1"/>
</dbReference>
<proteinExistence type="predicted"/>
<protein>
    <recommendedName>
        <fullName evidence="3">F-box domain-containing protein</fullName>
    </recommendedName>
</protein>
<name>A0A8H6SGW0_9AGAR</name>
<evidence type="ECO:0000313" key="1">
    <source>
        <dbReference type="EMBL" id="KAF7298733.1"/>
    </source>
</evidence>
<evidence type="ECO:0000313" key="2">
    <source>
        <dbReference type="Proteomes" id="UP000636479"/>
    </source>
</evidence>
<reference evidence="1" key="1">
    <citation type="submission" date="2020-05" db="EMBL/GenBank/DDBJ databases">
        <title>Mycena genomes resolve the evolution of fungal bioluminescence.</title>
        <authorList>
            <person name="Tsai I.J."/>
        </authorList>
    </citation>
    <scope>NUCLEOTIDE SEQUENCE</scope>
    <source>
        <strain evidence="1">171206Taipei</strain>
    </source>
</reference>
<dbReference type="SUPFAM" id="SSF52047">
    <property type="entry name" value="RNI-like"/>
    <property type="match status" value="1"/>
</dbReference>
<gene>
    <name evidence="1" type="ORF">MIND_00820800</name>
</gene>
<dbReference type="OrthoDB" id="3365698at2759"/>
<comment type="caution">
    <text evidence="1">The sequence shown here is derived from an EMBL/GenBank/DDBJ whole genome shotgun (WGS) entry which is preliminary data.</text>
</comment>